<sequence>MIQKERRIPLKIKKLEALLRRLPSNHPERSKVETELSKGLTGFQGEQSLNYHLSFLPHYHILHDLRLPASQGYFQIDTLLVSETFLMIVEIKNIAGTLFFDQAQRQLIRTYRDKEEAFPDPLLQATRQQLHLQDWLVRHGFPLVPVCYRVVISNPATLIKTDGRLRNVVHAAALPGEVEGCERMYKQTYLEPKNLRKLCRLLIKQHTPYNPDVLAHLKIGRDEVKGGVYCPSCFALGMKRERGKWTCLKCGTPSKDAHRLSLCDYALLLGSEITNRELRHFLQIESESVATKMLRQMKLESRGERRHRVYKLPLTEWLYPAANEGHKHSADRRESLADRRENSADRREVRPIEYGNRPIEEKFGR</sequence>
<evidence type="ECO:0000259" key="2">
    <source>
        <dbReference type="PROSITE" id="PS50965"/>
    </source>
</evidence>
<feature type="domain" description="NERD" evidence="2">
    <location>
        <begin position="41"/>
        <end position="155"/>
    </location>
</feature>
<organism evidence="3 4">
    <name type="scientific">Ectobacillus antri</name>
    <dbReference type="NCBI Taxonomy" id="2486280"/>
    <lineage>
        <taxon>Bacteria</taxon>
        <taxon>Bacillati</taxon>
        <taxon>Bacillota</taxon>
        <taxon>Bacilli</taxon>
        <taxon>Bacillales</taxon>
        <taxon>Bacillaceae</taxon>
        <taxon>Ectobacillus</taxon>
    </lineage>
</organism>
<dbReference type="RefSeq" id="WP_278018525.1">
    <property type="nucleotide sequence ID" value="NZ_JARRRY010000019.1"/>
</dbReference>
<evidence type="ECO:0000313" key="4">
    <source>
        <dbReference type="Proteomes" id="UP001218246"/>
    </source>
</evidence>
<dbReference type="Proteomes" id="UP001218246">
    <property type="component" value="Unassembled WGS sequence"/>
</dbReference>
<dbReference type="PROSITE" id="PS50965">
    <property type="entry name" value="NERD"/>
    <property type="match status" value="1"/>
</dbReference>
<feature type="compositionally biased region" description="Basic and acidic residues" evidence="1">
    <location>
        <begin position="328"/>
        <end position="351"/>
    </location>
</feature>
<evidence type="ECO:0000256" key="1">
    <source>
        <dbReference type="SAM" id="MobiDB-lite"/>
    </source>
</evidence>
<dbReference type="InterPro" id="IPR011528">
    <property type="entry name" value="NERD"/>
</dbReference>
<evidence type="ECO:0000313" key="3">
    <source>
        <dbReference type="EMBL" id="MDG5754939.1"/>
    </source>
</evidence>
<name>A0ABT6H8A3_9BACI</name>
<protein>
    <submittedName>
        <fullName evidence="3">Nuclease-related domain-containing protein</fullName>
    </submittedName>
</protein>
<gene>
    <name evidence="3" type="ORF">P6P90_13325</name>
</gene>
<dbReference type="EMBL" id="JARULN010000015">
    <property type="protein sequence ID" value="MDG5754939.1"/>
    <property type="molecule type" value="Genomic_DNA"/>
</dbReference>
<accession>A0ABT6H8A3</accession>
<feature type="region of interest" description="Disordered" evidence="1">
    <location>
        <begin position="328"/>
        <end position="365"/>
    </location>
</feature>
<comment type="caution">
    <text evidence="3">The sequence shown here is derived from an EMBL/GenBank/DDBJ whole genome shotgun (WGS) entry which is preliminary data.</text>
</comment>
<dbReference type="Pfam" id="PF08378">
    <property type="entry name" value="NERD"/>
    <property type="match status" value="1"/>
</dbReference>
<proteinExistence type="predicted"/>
<keyword evidence="4" id="KW-1185">Reference proteome</keyword>
<reference evidence="3 4" key="1">
    <citation type="submission" date="2023-04" db="EMBL/GenBank/DDBJ databases">
        <title>Ectobacillus antri isolated from activated sludge.</title>
        <authorList>
            <person name="Yan P."/>
            <person name="Liu X."/>
        </authorList>
    </citation>
    <scope>NUCLEOTIDE SEQUENCE [LARGE SCALE GENOMIC DNA]</scope>
    <source>
        <strain evidence="3 4">C18H</strain>
    </source>
</reference>